<dbReference type="Proteomes" id="UP000736384">
    <property type="component" value="Unassembled WGS sequence"/>
</dbReference>
<accession>A0AA44C7H2</accession>
<reference evidence="1" key="1">
    <citation type="submission" date="2020-03" db="EMBL/GenBank/DDBJ databases">
        <title>Genome assembly of Azotobacter chroococcum W5.</title>
        <authorList>
            <person name="Kannepalli A."/>
        </authorList>
    </citation>
    <scope>NUCLEOTIDE SEQUENCE</scope>
    <source>
        <strain evidence="1">W5</strain>
    </source>
</reference>
<evidence type="ECO:0000313" key="1">
    <source>
        <dbReference type="EMBL" id="NHN78560.1"/>
    </source>
</evidence>
<dbReference type="AlphaFoldDB" id="A0AA44C7H2"/>
<dbReference type="RefSeq" id="WP_165893245.1">
    <property type="nucleotide sequence ID" value="NZ_JAAPAP010000011.1"/>
</dbReference>
<organism evidence="1 2">
    <name type="scientific">Azotobacter chroococcum</name>
    <dbReference type="NCBI Taxonomy" id="353"/>
    <lineage>
        <taxon>Bacteria</taxon>
        <taxon>Pseudomonadati</taxon>
        <taxon>Pseudomonadota</taxon>
        <taxon>Gammaproteobacteria</taxon>
        <taxon>Pseudomonadales</taxon>
        <taxon>Pseudomonadaceae</taxon>
        <taxon>Azotobacter</taxon>
    </lineage>
</organism>
<dbReference type="EMBL" id="JAAPAP010000011">
    <property type="protein sequence ID" value="NHN78560.1"/>
    <property type="molecule type" value="Genomic_DNA"/>
</dbReference>
<proteinExistence type="predicted"/>
<sequence length="292" mass="31312">MAYYTGTANDLSALRQALIDACVLEGWSWNGTSEVLSKGTLFLRLQIVSGYLTLLGRTSATAGDAPDVVRIGQIGSTPLAFPLTYEIFAFAGEVYLVINYSVDFYQWCAFGDSTVQGLPGSGMWVGASAGASATSSGVTMSATAGGSGLGTTTAALFWWTNAANSANRNAWIHSDLDTQGWWLAQTLSGQAVGIGPCVPLIGLLPNTWNSEAVLLPIRAWKIRASNKLSLTADLEHARHTRVDNYTPGEIVTLGSDRWKIFPWYRKDTTSRNGGSSINHTGTFGWAIRYEGP</sequence>
<comment type="caution">
    <text evidence="1">The sequence shown here is derived from an EMBL/GenBank/DDBJ whole genome shotgun (WGS) entry which is preliminary data.</text>
</comment>
<evidence type="ECO:0000313" key="2">
    <source>
        <dbReference type="Proteomes" id="UP000736384"/>
    </source>
</evidence>
<protein>
    <submittedName>
        <fullName evidence="1">Uncharacterized protein</fullName>
    </submittedName>
</protein>
<name>A0AA44C7H2_9GAMM</name>
<gene>
    <name evidence="1" type="ORF">HA520_14945</name>
</gene>